<keyword evidence="4" id="KW-1185">Reference proteome</keyword>
<feature type="transmembrane region" description="Helical" evidence="1">
    <location>
        <begin position="185"/>
        <end position="206"/>
    </location>
</feature>
<feature type="transmembrane region" description="Helical" evidence="1">
    <location>
        <begin position="245"/>
        <end position="264"/>
    </location>
</feature>
<protein>
    <recommendedName>
        <fullName evidence="2">DUF2157 domain-containing protein</fullName>
    </recommendedName>
</protein>
<keyword evidence="1" id="KW-0472">Membrane</keyword>
<feature type="transmembrane region" description="Helical" evidence="1">
    <location>
        <begin position="131"/>
        <end position="150"/>
    </location>
</feature>
<keyword evidence="1" id="KW-0812">Transmembrane</keyword>
<reference evidence="4" key="1">
    <citation type="journal article" date="2019" name="Int. J. Syst. Evol. Microbiol.">
        <title>The Global Catalogue of Microorganisms (GCM) 10K type strain sequencing project: providing services to taxonomists for standard genome sequencing and annotation.</title>
        <authorList>
            <consortium name="The Broad Institute Genomics Platform"/>
            <consortium name="The Broad Institute Genome Sequencing Center for Infectious Disease"/>
            <person name="Wu L."/>
            <person name="Ma J."/>
        </authorList>
    </citation>
    <scope>NUCLEOTIDE SEQUENCE [LARGE SCALE GENOMIC DNA]</scope>
    <source>
        <strain evidence="4">JCM 17923</strain>
    </source>
</reference>
<name>A0ABP8IQT2_9BACT</name>
<evidence type="ECO:0000259" key="2">
    <source>
        <dbReference type="Pfam" id="PF09925"/>
    </source>
</evidence>
<feature type="domain" description="DUF2157" evidence="2">
    <location>
        <begin position="10"/>
        <end position="156"/>
    </location>
</feature>
<evidence type="ECO:0000313" key="4">
    <source>
        <dbReference type="Proteomes" id="UP001501153"/>
    </source>
</evidence>
<organism evidence="3 4">
    <name type="scientific">Hymenobacter saemangeumensis</name>
    <dbReference type="NCBI Taxonomy" id="1084522"/>
    <lineage>
        <taxon>Bacteria</taxon>
        <taxon>Pseudomonadati</taxon>
        <taxon>Bacteroidota</taxon>
        <taxon>Cytophagia</taxon>
        <taxon>Cytophagales</taxon>
        <taxon>Hymenobacteraceae</taxon>
        <taxon>Hymenobacter</taxon>
    </lineage>
</organism>
<proteinExistence type="predicted"/>
<feature type="transmembrane region" description="Helical" evidence="1">
    <location>
        <begin position="107"/>
        <end position="125"/>
    </location>
</feature>
<evidence type="ECO:0000313" key="3">
    <source>
        <dbReference type="EMBL" id="GAA4366550.1"/>
    </source>
</evidence>
<accession>A0ABP8IQT2</accession>
<sequence length="333" mass="36673">MPSDHHLLPDLEARGLLPPEQAATIAAFEQTRPFSLHYELRATLYFGITLLTAGLGVLIYQNIEHIGHGVVIGLIALLTLACFAYATRYRQAFTWQEAPKAGVLPDYVLLLGCLTFLILEGYLQYQYEFFGTRYGLATILPALLFFPLAYAFDHRGVLSMAITALAAWVGVSVAPLSVLSETDFFHSRLGGAALALGLLLMGAGLYSEYQDRKRHFGFTYLSLGSNLALLTATAMLLNGPYGSRFSPGLLCPLILALSCFLVWYARRTHSYLFLLMGIIYSYIVLTYGFFQLIDVMHSGEGVVFLALLYFAGSAVSVVLLFINIRKILGIHGS</sequence>
<dbReference type="InterPro" id="IPR018677">
    <property type="entry name" value="DUF2157"/>
</dbReference>
<dbReference type="EMBL" id="BAABGZ010000076">
    <property type="protein sequence ID" value="GAA4366550.1"/>
    <property type="molecule type" value="Genomic_DNA"/>
</dbReference>
<feature type="transmembrane region" description="Helical" evidence="1">
    <location>
        <begin position="271"/>
        <end position="290"/>
    </location>
</feature>
<dbReference type="RefSeq" id="WP_345237684.1">
    <property type="nucleotide sequence ID" value="NZ_BAABGZ010000076.1"/>
</dbReference>
<evidence type="ECO:0000256" key="1">
    <source>
        <dbReference type="SAM" id="Phobius"/>
    </source>
</evidence>
<dbReference type="Proteomes" id="UP001501153">
    <property type="component" value="Unassembled WGS sequence"/>
</dbReference>
<feature type="transmembrane region" description="Helical" evidence="1">
    <location>
        <begin position="302"/>
        <end position="324"/>
    </location>
</feature>
<keyword evidence="1" id="KW-1133">Transmembrane helix</keyword>
<feature type="transmembrane region" description="Helical" evidence="1">
    <location>
        <begin position="157"/>
        <end position="179"/>
    </location>
</feature>
<comment type="caution">
    <text evidence="3">The sequence shown here is derived from an EMBL/GenBank/DDBJ whole genome shotgun (WGS) entry which is preliminary data.</text>
</comment>
<feature type="transmembrane region" description="Helical" evidence="1">
    <location>
        <begin position="66"/>
        <end position="86"/>
    </location>
</feature>
<dbReference type="Pfam" id="PF09925">
    <property type="entry name" value="DUF2157"/>
    <property type="match status" value="1"/>
</dbReference>
<feature type="transmembrane region" description="Helical" evidence="1">
    <location>
        <begin position="42"/>
        <end position="60"/>
    </location>
</feature>
<gene>
    <name evidence="3" type="ORF">GCM10023185_37770</name>
</gene>